<protein>
    <submittedName>
        <fullName evidence="2">Uncharacterized protein</fullName>
    </submittedName>
</protein>
<accession>Q0RWA5</accession>
<dbReference type="AlphaFoldDB" id="Q0RWA5"/>
<organism evidence="2 3">
    <name type="scientific">Rhodococcus jostii (strain RHA1)</name>
    <dbReference type="NCBI Taxonomy" id="101510"/>
    <lineage>
        <taxon>Bacteria</taxon>
        <taxon>Bacillati</taxon>
        <taxon>Actinomycetota</taxon>
        <taxon>Actinomycetes</taxon>
        <taxon>Mycobacteriales</taxon>
        <taxon>Nocardiaceae</taxon>
        <taxon>Rhodococcus</taxon>
    </lineage>
</organism>
<feature type="region of interest" description="Disordered" evidence="1">
    <location>
        <begin position="77"/>
        <end position="103"/>
    </location>
</feature>
<evidence type="ECO:0000256" key="1">
    <source>
        <dbReference type="SAM" id="MobiDB-lite"/>
    </source>
</evidence>
<evidence type="ECO:0000313" key="3">
    <source>
        <dbReference type="Proteomes" id="UP000008710"/>
    </source>
</evidence>
<dbReference type="KEGG" id="rha:RHA1_ro10238"/>
<proteinExistence type="predicted"/>
<sequence>MSDRYWTGPEDRPHEVTAVEGSAVPAGCRCRRRTWRPERGRPFLADREVRLVHVRVGRRYRVRRWVGALTRAAKRPVSARGGMRAGPSMARSGTSVGSSRAKGCPREGGDAGWFVAQPPPPMGISWQGRYTVNVHVVTSGASVIFVSRSVEAQGM</sequence>
<gene>
    <name evidence="2" type="ordered locus">RHA1_ro10238</name>
</gene>
<reference evidence="3" key="1">
    <citation type="journal article" date="2006" name="Proc. Natl. Acad. Sci. U.S.A.">
        <title>The complete genome of Rhodococcus sp. RHA1 provides insights into a catabolic powerhouse.</title>
        <authorList>
            <person name="McLeod M.P."/>
            <person name="Warren R.L."/>
            <person name="Hsiao W.W.L."/>
            <person name="Araki N."/>
            <person name="Myhre M."/>
            <person name="Fernandes C."/>
            <person name="Miyazawa D."/>
            <person name="Wong W."/>
            <person name="Lillquist A.L."/>
            <person name="Wang D."/>
            <person name="Dosanjh M."/>
            <person name="Hara H."/>
            <person name="Petrescu A."/>
            <person name="Morin R.D."/>
            <person name="Yang G."/>
            <person name="Stott J.M."/>
            <person name="Schein J.E."/>
            <person name="Shin H."/>
            <person name="Smailus D."/>
            <person name="Siddiqui A.S."/>
            <person name="Marra M.A."/>
            <person name="Jones S.J.M."/>
            <person name="Holt R."/>
            <person name="Brinkman F.S.L."/>
            <person name="Miyauchi K."/>
            <person name="Fukuda M."/>
            <person name="Davies J.E."/>
            <person name="Mohn W.W."/>
            <person name="Eltis L.D."/>
        </authorList>
    </citation>
    <scope>NUCLEOTIDE SEQUENCE [LARGE SCALE GENOMIC DNA]</scope>
    <source>
        <strain evidence="3">RHA1</strain>
    </source>
</reference>
<dbReference type="EMBL" id="CP000433">
    <property type="protein sequence ID" value="ABH00431.1"/>
    <property type="molecule type" value="Genomic_DNA"/>
</dbReference>
<dbReference type="Proteomes" id="UP000008710">
    <property type="component" value="Plasmid pRHL2"/>
</dbReference>
<name>Q0RWA5_RHOJR</name>
<dbReference type="HOGENOM" id="CLU_1694122_0_0_11"/>
<keyword evidence="2" id="KW-0614">Plasmid</keyword>
<geneLocation type="plasmid" evidence="2 3">
    <name>pRHL2</name>
</geneLocation>
<evidence type="ECO:0000313" key="2">
    <source>
        <dbReference type="EMBL" id="ABH00431.1"/>
    </source>
</evidence>